<dbReference type="InterPro" id="IPR018159">
    <property type="entry name" value="Spectrin/alpha-actinin"/>
</dbReference>
<protein>
    <recommendedName>
        <fullName evidence="20">Spectrin beta chain</fullName>
    </recommendedName>
</protein>
<feature type="domain" description="SH3" evidence="15">
    <location>
        <begin position="889"/>
        <end position="951"/>
    </location>
</feature>
<evidence type="ECO:0000256" key="1">
    <source>
        <dbReference type="ARBA" id="ARBA00004245"/>
    </source>
</evidence>
<gene>
    <name evidence="18" type="ORF">BOKJ2_LOCUS11608</name>
</gene>
<feature type="coiled-coil region" evidence="13">
    <location>
        <begin position="1992"/>
        <end position="2045"/>
    </location>
</feature>
<dbReference type="SUPFAM" id="SSF46966">
    <property type="entry name" value="Spectrin repeat"/>
    <property type="match status" value="27"/>
</dbReference>
<dbReference type="Gene3D" id="2.30.30.40">
    <property type="entry name" value="SH3 Domains"/>
    <property type="match status" value="1"/>
</dbReference>
<keyword evidence="6" id="KW-0597">Phosphoprotein</keyword>
<evidence type="ECO:0000256" key="10">
    <source>
        <dbReference type="ARBA" id="ARBA00023203"/>
    </source>
</evidence>
<evidence type="ECO:0008006" key="20">
    <source>
        <dbReference type="Google" id="ProtNLM"/>
    </source>
</evidence>
<evidence type="ECO:0000256" key="5">
    <source>
        <dbReference type="ARBA" id="ARBA00022490"/>
    </source>
</evidence>
<dbReference type="PROSITE" id="PS50021">
    <property type="entry name" value="CH"/>
    <property type="match status" value="2"/>
</dbReference>
<dbReference type="GO" id="GO:0005874">
    <property type="term" value="C:microtubule"/>
    <property type="evidence" value="ECO:0007669"/>
    <property type="project" value="UniProtKB-KW"/>
</dbReference>
<dbReference type="Proteomes" id="UP000614601">
    <property type="component" value="Unassembled WGS sequence"/>
</dbReference>
<dbReference type="InterPro" id="IPR041681">
    <property type="entry name" value="PH_9"/>
</dbReference>
<name>A0A811LBH7_9BILA</name>
<evidence type="ECO:0000256" key="12">
    <source>
        <dbReference type="PROSITE-ProRule" id="PRU00192"/>
    </source>
</evidence>
<feature type="coiled-coil region" evidence="13">
    <location>
        <begin position="2775"/>
        <end position="2802"/>
    </location>
</feature>
<evidence type="ECO:0000256" key="9">
    <source>
        <dbReference type="ARBA" id="ARBA00022737"/>
    </source>
</evidence>
<keyword evidence="4" id="KW-0117">Actin capping</keyword>
<feature type="coiled-coil region" evidence="13">
    <location>
        <begin position="3388"/>
        <end position="3447"/>
    </location>
</feature>
<feature type="coiled-coil region" evidence="13">
    <location>
        <begin position="3042"/>
        <end position="3076"/>
    </location>
</feature>
<feature type="compositionally biased region" description="Polar residues" evidence="14">
    <location>
        <begin position="3739"/>
        <end position="3764"/>
    </location>
</feature>
<dbReference type="FunFam" id="2.30.29.30:FF:000024">
    <property type="entry name" value="Spectrin beta chain"/>
    <property type="match status" value="1"/>
</dbReference>
<dbReference type="GO" id="GO:0016328">
    <property type="term" value="C:lateral plasma membrane"/>
    <property type="evidence" value="ECO:0007669"/>
    <property type="project" value="UniProtKB-ARBA"/>
</dbReference>
<dbReference type="Gene3D" id="1.10.418.10">
    <property type="entry name" value="Calponin-like domain"/>
    <property type="match status" value="2"/>
</dbReference>
<dbReference type="EMBL" id="CAJFCW020000005">
    <property type="protein sequence ID" value="CAG9120976.1"/>
    <property type="molecule type" value="Genomic_DNA"/>
</dbReference>
<keyword evidence="11" id="KW-0206">Cytoskeleton</keyword>
<evidence type="ECO:0000256" key="3">
    <source>
        <dbReference type="ARBA" id="ARBA00022443"/>
    </source>
</evidence>
<evidence type="ECO:0000259" key="17">
    <source>
        <dbReference type="PROSITE" id="PS50021"/>
    </source>
</evidence>
<feature type="compositionally biased region" description="Polar residues" evidence="14">
    <location>
        <begin position="3687"/>
        <end position="3702"/>
    </location>
</feature>
<feature type="region of interest" description="Disordered" evidence="14">
    <location>
        <begin position="1"/>
        <end position="84"/>
    </location>
</feature>
<dbReference type="SMART" id="SM00150">
    <property type="entry name" value="SPEC"/>
    <property type="match status" value="29"/>
</dbReference>
<feature type="domain" description="PH" evidence="16">
    <location>
        <begin position="3786"/>
        <end position="3893"/>
    </location>
</feature>
<dbReference type="PROSITE" id="PS50003">
    <property type="entry name" value="PH_DOMAIN"/>
    <property type="match status" value="1"/>
</dbReference>
<keyword evidence="19" id="KW-1185">Reference proteome</keyword>
<keyword evidence="8" id="KW-0493">Microtubule</keyword>
<dbReference type="PROSITE" id="PS50002">
    <property type="entry name" value="SH3"/>
    <property type="match status" value="1"/>
</dbReference>
<dbReference type="Pfam" id="PF00435">
    <property type="entry name" value="Spectrin"/>
    <property type="match status" value="26"/>
</dbReference>
<evidence type="ECO:0000256" key="11">
    <source>
        <dbReference type="ARBA" id="ARBA00023212"/>
    </source>
</evidence>
<dbReference type="GO" id="GO:0007026">
    <property type="term" value="P:negative regulation of microtubule depolymerization"/>
    <property type="evidence" value="ECO:0007669"/>
    <property type="project" value="UniProtKB-ARBA"/>
</dbReference>
<dbReference type="PROSITE" id="PS00020">
    <property type="entry name" value="ACTININ_2"/>
    <property type="match status" value="1"/>
</dbReference>
<comment type="caution">
    <text evidence="18">The sequence shown here is derived from an EMBL/GenBank/DDBJ whole genome shotgun (WGS) entry which is preliminary data.</text>
</comment>
<dbReference type="CDD" id="cd00174">
    <property type="entry name" value="SH3"/>
    <property type="match status" value="1"/>
</dbReference>
<dbReference type="InterPro" id="IPR036872">
    <property type="entry name" value="CH_dom_sf"/>
</dbReference>
<dbReference type="SMART" id="SM00326">
    <property type="entry name" value="SH3"/>
    <property type="match status" value="1"/>
</dbReference>
<dbReference type="Proteomes" id="UP000783686">
    <property type="component" value="Unassembled WGS sequence"/>
</dbReference>
<feature type="domain" description="Calponin-homology (CH)" evidence="17">
    <location>
        <begin position="237"/>
        <end position="343"/>
    </location>
</feature>
<dbReference type="GO" id="GO:0005085">
    <property type="term" value="F:guanyl-nucleotide exchange factor activity"/>
    <property type="evidence" value="ECO:0007669"/>
    <property type="project" value="UniProtKB-KW"/>
</dbReference>
<feature type="compositionally biased region" description="Polar residues" evidence="14">
    <location>
        <begin position="56"/>
        <end position="74"/>
    </location>
</feature>
<keyword evidence="3 12" id="KW-0728">SH3 domain</keyword>
<dbReference type="GO" id="GO:0005543">
    <property type="term" value="F:phospholipid binding"/>
    <property type="evidence" value="ECO:0007669"/>
    <property type="project" value="InterPro"/>
</dbReference>
<dbReference type="InterPro" id="IPR001452">
    <property type="entry name" value="SH3_domain"/>
</dbReference>
<dbReference type="GO" id="GO:0051693">
    <property type="term" value="P:actin filament capping"/>
    <property type="evidence" value="ECO:0007669"/>
    <property type="project" value="UniProtKB-KW"/>
</dbReference>
<sequence>MSYGDRNGSSPYGYRSYMSPPSEAGSYESSGRSNAPPPTAPRPSYTPVQPVHNQYDYRQSPRQDGTSFYQTNRIASPPPPRREYKAQAANVIEDDYIQDETVDFEQNRIQTLKNERIHIQKKTFTKWVNSYLEKAGLKIDDLFTDFGDGVLFMKFLGIISGEDLGKANRGKMRVQKVENLNICLDFLKRKRIQLENIGAVDILDRNEDLILGLIWTIILRFTIENIEIESKESGEKKHAKEALLLWVQRKVADYPNVRVDNFTTSWRNGMAFNALIHAHRPDLVTNIELLNPSDAIGNLNQAFDIAEKSLDIARLLDAEDINVAHPDERSIVTYVSLYYHHFAKQKTEMTGARRIHKVVNDLIAQEQLQDQYEQISSSLLIWIQETIDRLNGRDFPNSLAEMQEVLAAFNHYRNGEKPPKLKEKGDLEALLFTLQTKRSAMKRDRYHPPQGLSIEIIEQAWIRLEKAENERQIALIEELQRQERLESNAKLFYKKAEMRDRWLAEIFKVLNSLEVGNTAPRVEQARQLLKAIRTEADAKIDRFTALTKLADELHIAGYHGAESVRRCEREISERYGVFQHMINDREREIQRLLDLTFLIRDIDTLQAELTQLEPAARNRDVGKHLMAIDDLLQKHELVITNLNASGEWLKNVTAQSREYIKNRGEQFDVLQGRLKAVTELHNNLAELCEARQQLLLRAKDYFQFIQSIEDEMHWVVEKIHFCRTVPRDLNNISQLNRQFQTLKTDMDSHWKRNRQLGDKSRQILQTTPIKDDSTGKIKVLQQRWEDLREESGKLSEWLAEAEQVSQYFQEVNDAESWIKEKLPLAKSNDFGRDFSTASSLAKRHGYLTEEIQGYRKDILKLDEKASNLANTKFFTEEAIDSEDGEVRESVVPRVQVLYTYEPEAKQRAGIPVVKGDVLALLDKTTDDWWRVLKQDGVEGYAPANHCKVLDGETVTVRHRVAKSKGAILQRQEAINHEYRRLQNYSQTRARLLADAVKLFRFGNECDDFERWAQDTKALCLEETPVDHIVAFRKKFDKLENDVHNNGGTQLKRINEMADELVAEGHSKSDNIKARQGRLNQIWAELQKLLKKQAENLEAAERLNEFKDKCDDMRAWMEEKFALLNRRPESNDIRALQALQRHYQNLKRDLVPLKERMMDLEEKGAEIKRRHPEHSRETDRVLAELQAMHADLERQARQRMEEAEQSQGQQLFDNEARSLIDWAVKTKQQMLEEPVGGEPAEELVKRHDDLKDKINAKDYEFKYVDDLGRKLLKKNPNLRNVEETLHKVHKARQDLEDAWRRRENEYKQLFDLQVFNREAERIDALMRGQEVFLDTNNIADSVEGVEQQRKLQDDFDQQLYAEEGRVKEFCERAERLIESDHAHSNFIARKRDDVLERRARLYVAAKQRRARLEDALVFQNLRRNADELANWIADKRRIAMDDSFRHDPNALDRKLTKHDAFVAELKSNYGVLQEITRDGEALIAQQHFESPQIEEILQNLGEDWTQLTRLVDQKSHNLKEADEKKHLDRMIRDANSKLDEIETQLATTEQNAAGGLRAVQELIKKKNEIDKEIVLLEGKIGEISELGHHMVKKGHQDSNEIKHNIDALINRFDALQDPINRRQLILEESLKWRQLAFDADVELQWIQEKNKMMEAGLVGRTLHEAISMLKKHDQLDAEVSAHKPIVQATLHKGEELIKQRHMSSNLIKDKCSELDSAWRQLMHGVKNRRHLLEWSKAREQYLADVAEVELWINEKQNVVLSRTEDVDITGAERALGSLKALAKDMTPYRRELTDLRSKAKELTVDENPKTDAPVQQRQEKVEAMFADLENLVTEKQKDMEVFISLCHYKQESHDLEQWIDTQLHTAMGDDYGRDFEQLQELKNKFNEFRQNVKVGGERVVLCGKAATDLQSKVQPGSEYSRDILKKQEKLRSAWSLLWQYINSKAARLDAAGEIHEFNQNVQDLLERMIEKRITLSTDYGRDKKQVYDLITKNEVVRNEVEQYHEQLKNLLERGADLKQKHKGPNAEHINEELNRLTEEYGQLNDAVNHRRAKLVAAYDFQKYNALCRDVISWTDIANAEMQNEQTIPDLQSAQWYKKEHQRLRAEIDAREEEVNRIQEFAEQMIAQGHYATTNIRNRLEDVVNAYEAVRREWAMRYDWIIQAELSRGFTRDANQLVDSVRAKMDILSQDRVMSSVEDVESQMKQFVTFTKAKQQIDERVEQLDTLAKQFVAEDHIDKVSIQKINKSVQEHLHTLGDQMDIVRRELEDALKLAKFDSNVMELGNWVEEKLNRIKLQTEAEFRQNSLEDKLKHIKHHQALEIQLSTNEPRIRAVADELAHFQRTPNSLPEGVIQRAVCLLRRWDELKQRSRHLNAALQEARELFDFYQNVERVLSWIREKQLLIQAEDNGRDYEHCEQLLERLIGRQADQSVDEETLQQVNRLGANLIAQGSENKADIQASLDEVNSAWRNLQGGIQQYRNTLQAALEVHKFNSDTAETNDRIHEKARGLQSSETGKDLREVEDLIRKQQAVERDMTAILKKLQEHDVEAKKLFDKNPPLFDTIVQSLQTLQNSWQALDGLAESRKLKLKQSAYVHRYFDLVKRTEQWANQIRTKMVSYVRPKSVADATALISAHNEKLVEIESRQSDLGELRKLGEVVINEQPSMKADIQRTHRRLQNIEHQIRQTWEQENVALQRALELQKLHSEITQAESWLSGKEAFVNDYDLGDSVDTVDMLIRKHDNFEKTLFAQSDKIENLKAGVHILDECSEPDVEKVRQKYEIVVERYERLLESCKIKREKLEESLKLHDFVRSCAELITWINAKLQLAYDDSYVDPTNLRSKLQRHQTFDAELQQSDDRVEAIRREGEKLINEAHYESERIQAQLDEVMNGWNELKTVSAEKMIRLKESYAAYQLVRKVNKIDAWLDQVERELGTEDHGSDVQSAENLVKKHSQLCTEIEAKEPLVLETVGKAKQLMNIQKEDIRSLLQHAEAVKTRYNELKDPCKNRAENLDEALRYFQWAAEADEELVWLADKVPQLRSKNYGNSLREAQSLNKKHEILQQEIETHQNSIQILEKRGGQMFEADHFNRIDIRNKMTELVDQFELLLNLNAERSVRLSESLKSQQYYAELSEAEQWCRERLPLVDNEDTGANQSAADAHLRRILALEGEIRKFHDEVKRLREISEQLVQMNHFDATQLTARQVNLEKHFEDLQAKWVRRRTRLMDASAFYKFMRQVNELTALLLEKEHQAMSNQHGQNLDEGKELIDEFQLILRELSTYGEKLHNIRSYVKQEQLLRPGHPYETSIHTTMQDLQDLWSRVNTLANERERALQDGQRVHAFSQDADEMLIRLGEKEAHIVLREQEDGLADVGLATVKSLAQQHEEFLKSLNVIERQVQELCERAERLCEEFPDARGRVESYKEDLELTLKDIQQATLNYSERIRQAKNKQAYFQEWRDLISWAQLMRTKILGEALPRDLQGCQALDVRHNEYYSEIKQREPQKQAFVAEGRKMIQAGNALSQEITNRIEQLEDGFRLLYEYWHSRQRIYDENQDVIKWLHNASLLEKWLAEREGLLVIDWSQADSVEQVEEMIRQYDDFLATLDAQSPQFEALRRMTKVEENWNRLKASESSQMFASTSSSVNRRESSLGENRRDTQSIKTVEKKKILQEKRQERERRKTQEITLLKRTPSQENTTFSNASTLPRSRPNRASDPIESIGIETLSISQQELRHQPNQDLHIQTNGQQDQTGPLSAGSSNTGTLTSRRSGFHTRRTQSIKNMRQWADLKSIDMNGSLDRKERLQSGGKKPTFRSWRNFYTILCGHMLCFFKDEDSLFDNKALASVSIRDAVCVVYPEYLKRKNTFKLNTHDGAEYLFSCNSYQSMVEWVDKINFRARLDPQNQLKTFANEHSP</sequence>
<evidence type="ECO:0000256" key="14">
    <source>
        <dbReference type="SAM" id="MobiDB-lite"/>
    </source>
</evidence>
<feature type="coiled-coil region" evidence="13">
    <location>
        <begin position="1523"/>
        <end position="1578"/>
    </location>
</feature>
<evidence type="ECO:0000259" key="16">
    <source>
        <dbReference type="PROSITE" id="PS50003"/>
    </source>
</evidence>
<feature type="region of interest" description="Disordered" evidence="14">
    <location>
        <begin position="3628"/>
        <end position="3711"/>
    </location>
</feature>
<dbReference type="OrthoDB" id="5865767at2759"/>
<dbReference type="InterPro" id="IPR001589">
    <property type="entry name" value="Actinin_actin-bd_CS"/>
</dbReference>
<feature type="compositionally biased region" description="Basic and acidic residues" evidence="14">
    <location>
        <begin position="3641"/>
        <end position="3679"/>
    </location>
</feature>
<dbReference type="SUPFAM" id="SSF50044">
    <property type="entry name" value="SH3-domain"/>
    <property type="match status" value="1"/>
</dbReference>
<evidence type="ECO:0000259" key="15">
    <source>
        <dbReference type="PROSITE" id="PS50002"/>
    </source>
</evidence>
<evidence type="ECO:0000313" key="19">
    <source>
        <dbReference type="Proteomes" id="UP000614601"/>
    </source>
</evidence>
<dbReference type="Gene3D" id="1.20.58.60">
    <property type="match status" value="23"/>
</dbReference>
<dbReference type="FunFam" id="1.10.418.10:FF:000001">
    <property type="entry name" value="Actinin alpha 1"/>
    <property type="match status" value="1"/>
</dbReference>
<feature type="coiled-coil region" evidence="13">
    <location>
        <begin position="1135"/>
        <end position="1208"/>
    </location>
</feature>
<reference evidence="18" key="1">
    <citation type="submission" date="2020-09" db="EMBL/GenBank/DDBJ databases">
        <authorList>
            <person name="Kikuchi T."/>
        </authorList>
    </citation>
    <scope>NUCLEOTIDE SEQUENCE</scope>
    <source>
        <strain evidence="18">SH1</strain>
    </source>
</reference>
<keyword evidence="10" id="KW-0009">Actin-binding</keyword>
<dbReference type="GO" id="GO:0045169">
    <property type="term" value="C:fusome"/>
    <property type="evidence" value="ECO:0007669"/>
    <property type="project" value="UniProtKB-ARBA"/>
</dbReference>
<dbReference type="SUPFAM" id="SSF50729">
    <property type="entry name" value="PH domain-like"/>
    <property type="match status" value="1"/>
</dbReference>
<evidence type="ECO:0000256" key="7">
    <source>
        <dbReference type="ARBA" id="ARBA00022658"/>
    </source>
</evidence>
<dbReference type="GO" id="GO:0003779">
    <property type="term" value="F:actin binding"/>
    <property type="evidence" value="ECO:0007669"/>
    <property type="project" value="UniProtKB-KW"/>
</dbReference>
<proteinExistence type="inferred from homology"/>
<dbReference type="EMBL" id="CAJFDH010000005">
    <property type="protein sequence ID" value="CAD5225498.1"/>
    <property type="molecule type" value="Genomic_DNA"/>
</dbReference>
<dbReference type="InterPro" id="IPR002017">
    <property type="entry name" value="Spectrin_repeat"/>
</dbReference>
<dbReference type="InterPro" id="IPR001605">
    <property type="entry name" value="PH_dom-spectrin-type"/>
</dbReference>
<dbReference type="Pfam" id="PF15410">
    <property type="entry name" value="PH_9"/>
    <property type="match status" value="1"/>
</dbReference>
<dbReference type="SMART" id="SM00233">
    <property type="entry name" value="PH"/>
    <property type="match status" value="1"/>
</dbReference>
<keyword evidence="13" id="KW-0175">Coiled coil</keyword>
<comment type="subcellular location">
    <subcellularLocation>
        <location evidence="1">Cytoplasm</location>
        <location evidence="1">Cytoskeleton</location>
    </subcellularLocation>
</comment>
<dbReference type="Pfam" id="PF07653">
    <property type="entry name" value="SH3_2"/>
    <property type="match status" value="1"/>
</dbReference>
<dbReference type="PRINTS" id="PR00683">
    <property type="entry name" value="SPECTRINPH"/>
</dbReference>
<keyword evidence="7" id="KW-0344">Guanine-nucleotide releasing factor</keyword>
<dbReference type="GO" id="GO:0008017">
    <property type="term" value="F:microtubule binding"/>
    <property type="evidence" value="ECO:0007669"/>
    <property type="project" value="UniProtKB-ARBA"/>
</dbReference>
<organism evidence="18 19">
    <name type="scientific">Bursaphelenchus okinawaensis</name>
    <dbReference type="NCBI Taxonomy" id="465554"/>
    <lineage>
        <taxon>Eukaryota</taxon>
        <taxon>Metazoa</taxon>
        <taxon>Ecdysozoa</taxon>
        <taxon>Nematoda</taxon>
        <taxon>Chromadorea</taxon>
        <taxon>Rhabditida</taxon>
        <taxon>Tylenchina</taxon>
        <taxon>Tylenchomorpha</taxon>
        <taxon>Aphelenchoidea</taxon>
        <taxon>Aphelenchoididae</taxon>
        <taxon>Bursaphelenchus</taxon>
    </lineage>
</organism>
<keyword evidence="9" id="KW-0677">Repeat</keyword>
<evidence type="ECO:0000313" key="18">
    <source>
        <dbReference type="EMBL" id="CAD5225498.1"/>
    </source>
</evidence>
<feature type="coiled-coil region" evidence="13">
    <location>
        <begin position="3162"/>
        <end position="3214"/>
    </location>
</feature>
<dbReference type="PROSITE" id="PS00019">
    <property type="entry name" value="ACTININ_1"/>
    <property type="match status" value="1"/>
</dbReference>
<dbReference type="PANTHER" id="PTHR11915">
    <property type="entry name" value="SPECTRIN/FILAMIN RELATED CYTOSKELETAL PROTEIN"/>
    <property type="match status" value="1"/>
</dbReference>
<evidence type="ECO:0000256" key="8">
    <source>
        <dbReference type="ARBA" id="ARBA00022701"/>
    </source>
</evidence>
<dbReference type="Gene3D" id="2.30.29.30">
    <property type="entry name" value="Pleckstrin-homology domain (PH domain)/Phosphotyrosine-binding domain (PTB)"/>
    <property type="match status" value="1"/>
</dbReference>
<dbReference type="Pfam" id="PF00307">
    <property type="entry name" value="CH"/>
    <property type="match status" value="2"/>
</dbReference>
<dbReference type="GO" id="GO:0042062">
    <property type="term" value="P:long-term strengthening of neuromuscular junction"/>
    <property type="evidence" value="ECO:0007669"/>
    <property type="project" value="UniProtKB-ARBA"/>
</dbReference>
<evidence type="ECO:0000256" key="4">
    <source>
        <dbReference type="ARBA" id="ARBA00022467"/>
    </source>
</evidence>
<dbReference type="InterPro" id="IPR001715">
    <property type="entry name" value="CH_dom"/>
</dbReference>
<keyword evidence="5" id="KW-0963">Cytoplasm</keyword>
<dbReference type="InterPro" id="IPR036028">
    <property type="entry name" value="SH3-like_dom_sf"/>
</dbReference>
<dbReference type="SMART" id="SM00033">
    <property type="entry name" value="CH"/>
    <property type="match status" value="2"/>
</dbReference>
<dbReference type="InterPro" id="IPR011993">
    <property type="entry name" value="PH-like_dom_sf"/>
</dbReference>
<feature type="domain" description="Calponin-homology (CH)" evidence="17">
    <location>
        <begin position="118"/>
        <end position="222"/>
    </location>
</feature>
<dbReference type="CDD" id="cd00176">
    <property type="entry name" value="SPEC"/>
    <property type="match status" value="17"/>
</dbReference>
<dbReference type="SUPFAM" id="SSF47576">
    <property type="entry name" value="Calponin-homology domain, CH-domain"/>
    <property type="match status" value="1"/>
</dbReference>
<comment type="similarity">
    <text evidence="2">Belongs to the spectrin family.</text>
</comment>
<feature type="region of interest" description="Disordered" evidence="14">
    <location>
        <begin position="3739"/>
        <end position="3770"/>
    </location>
</feature>
<dbReference type="FunFam" id="1.10.418.10:FF:000089">
    <property type="entry name" value="Spectrin beta chain"/>
    <property type="match status" value="1"/>
</dbReference>
<dbReference type="InterPro" id="IPR001849">
    <property type="entry name" value="PH_domain"/>
</dbReference>
<evidence type="ECO:0000256" key="6">
    <source>
        <dbReference type="ARBA" id="ARBA00022553"/>
    </source>
</evidence>
<accession>A0A811LBH7</accession>
<evidence type="ECO:0000256" key="2">
    <source>
        <dbReference type="ARBA" id="ARBA00006826"/>
    </source>
</evidence>
<dbReference type="FunFam" id="1.20.58.60:FF:000020">
    <property type="entry name" value="Spectrin alpha chain, non-erythrocytic 1"/>
    <property type="match status" value="1"/>
</dbReference>
<evidence type="ECO:0000256" key="13">
    <source>
        <dbReference type="SAM" id="Coils"/>
    </source>
</evidence>